<gene>
    <name evidence="2" type="primary">Acey_s0206.g1997</name>
    <name evidence="2" type="synonym">Acey-nlp-19</name>
    <name evidence="2" type="ORF">Y032_0206g1997</name>
</gene>
<reference evidence="3" key="1">
    <citation type="journal article" date="2015" name="Nat. Genet.">
        <title>The genome and transcriptome of the zoonotic hookworm Ancylostoma ceylanicum identify infection-specific gene families.</title>
        <authorList>
            <person name="Schwarz E.M."/>
            <person name="Hu Y."/>
            <person name="Antoshechkin I."/>
            <person name="Miller M.M."/>
            <person name="Sternberg P.W."/>
            <person name="Aroian R.V."/>
        </authorList>
    </citation>
    <scope>NUCLEOTIDE SEQUENCE</scope>
    <source>
        <strain evidence="3">HY135</strain>
    </source>
</reference>
<evidence type="ECO:0000256" key="1">
    <source>
        <dbReference type="SAM" id="SignalP"/>
    </source>
</evidence>
<dbReference type="Proteomes" id="UP000024635">
    <property type="component" value="Unassembled WGS sequence"/>
</dbReference>
<protein>
    <submittedName>
        <fullName evidence="2">Uncharacterized protein</fullName>
    </submittedName>
</protein>
<feature type="chain" id="PRO_5001486515" evidence="1">
    <location>
        <begin position="24"/>
        <end position="131"/>
    </location>
</feature>
<accession>A0A016SL50</accession>
<organism evidence="2 3">
    <name type="scientific">Ancylostoma ceylanicum</name>
    <dbReference type="NCBI Taxonomy" id="53326"/>
    <lineage>
        <taxon>Eukaryota</taxon>
        <taxon>Metazoa</taxon>
        <taxon>Ecdysozoa</taxon>
        <taxon>Nematoda</taxon>
        <taxon>Chromadorea</taxon>
        <taxon>Rhabditida</taxon>
        <taxon>Rhabditina</taxon>
        <taxon>Rhabditomorpha</taxon>
        <taxon>Strongyloidea</taxon>
        <taxon>Ancylostomatidae</taxon>
        <taxon>Ancylostomatinae</taxon>
        <taxon>Ancylostoma</taxon>
    </lineage>
</organism>
<evidence type="ECO:0000313" key="3">
    <source>
        <dbReference type="Proteomes" id="UP000024635"/>
    </source>
</evidence>
<dbReference type="AlphaFoldDB" id="A0A016SL50"/>
<dbReference type="EMBL" id="JARK01001542">
    <property type="protein sequence ID" value="EYB91448.1"/>
    <property type="molecule type" value="Genomic_DNA"/>
</dbReference>
<dbReference type="OrthoDB" id="5804495at2759"/>
<proteinExistence type="predicted"/>
<keyword evidence="1" id="KW-0732">Signal</keyword>
<name>A0A016SL50_9BILA</name>
<sequence>MSRLWYILCLLIVMASLSTPVESQEVFKRRIGMRLPNMLTYRPTTVEKRRIGMRLPNIIYLRSEPEKKNWDVAELEEEDVGEVISNGRSQSRSTERLQHETQHQYVVYKDADRKEVAQDVLLLFVPNLSTH</sequence>
<keyword evidence="3" id="KW-1185">Reference proteome</keyword>
<evidence type="ECO:0000313" key="2">
    <source>
        <dbReference type="EMBL" id="EYB91448.1"/>
    </source>
</evidence>
<dbReference type="STRING" id="53326.A0A016SL50"/>
<feature type="signal peptide" evidence="1">
    <location>
        <begin position="1"/>
        <end position="23"/>
    </location>
</feature>
<comment type="caution">
    <text evidence="2">The sequence shown here is derived from an EMBL/GenBank/DDBJ whole genome shotgun (WGS) entry which is preliminary data.</text>
</comment>